<dbReference type="OrthoDB" id="10302073at2759"/>
<name>A0A084QWV6_STAC4</name>
<feature type="region of interest" description="Disordered" evidence="1">
    <location>
        <begin position="278"/>
        <end position="300"/>
    </location>
</feature>
<dbReference type="HOGENOM" id="CLU_928050_0_0_1"/>
<dbReference type="Proteomes" id="UP000028524">
    <property type="component" value="Unassembled WGS sequence"/>
</dbReference>
<evidence type="ECO:0000313" key="2">
    <source>
        <dbReference type="EMBL" id="KFA68441.1"/>
    </source>
</evidence>
<dbReference type="AlphaFoldDB" id="A0A084QWV6"/>
<accession>A0A084QWV6</accession>
<reference evidence="2 3" key="1">
    <citation type="journal article" date="2014" name="BMC Genomics">
        <title>Comparative genome sequencing reveals chemotype-specific gene clusters in the toxigenic black mold Stachybotrys.</title>
        <authorList>
            <person name="Semeiks J."/>
            <person name="Borek D."/>
            <person name="Otwinowski Z."/>
            <person name="Grishin N.V."/>
        </authorList>
    </citation>
    <scope>NUCLEOTIDE SEQUENCE [LARGE SCALE GENOMIC DNA]</scope>
    <source>
        <strain evidence="2 3">IBT 40285</strain>
    </source>
</reference>
<evidence type="ECO:0000256" key="1">
    <source>
        <dbReference type="SAM" id="MobiDB-lite"/>
    </source>
</evidence>
<protein>
    <submittedName>
        <fullName evidence="2">Uncharacterized protein</fullName>
    </submittedName>
</protein>
<evidence type="ECO:0000313" key="3">
    <source>
        <dbReference type="Proteomes" id="UP000028524"/>
    </source>
</evidence>
<sequence>MTASATSYHLPCPMAAHNPSRYSQVEDNCKTQKGFNNIATAIQHMIKCHMHICRKCKKEKNPGASVKSKKGLANTSSINTHYSCDPQPWASEEEELKHPELLTESQEKFIMNWDKRSAKKRLGQSDVDDIKLWEELYFSLHGKRPGKLGAAWTYHVPRHVMDAEIAFLNKKIAFLQSQNSKMMQQSSISQQYVNGSPPGDLSYMGGHIDNLETRYFDEAHIDGTSNDLVNLIPYEFNTQAEEMAGPGLQFDVPYPTLMHSAKVMGEELKKMEWLAAPDSGFSSEHRETETAYSEEGLQPR</sequence>
<proteinExistence type="predicted"/>
<gene>
    <name evidence="2" type="ORF">S40285_10593</name>
</gene>
<keyword evidence="3" id="KW-1185">Reference proteome</keyword>
<organism evidence="2 3">
    <name type="scientific">Stachybotrys chlorohalonatus (strain IBT 40285)</name>
    <dbReference type="NCBI Taxonomy" id="1283841"/>
    <lineage>
        <taxon>Eukaryota</taxon>
        <taxon>Fungi</taxon>
        <taxon>Dikarya</taxon>
        <taxon>Ascomycota</taxon>
        <taxon>Pezizomycotina</taxon>
        <taxon>Sordariomycetes</taxon>
        <taxon>Hypocreomycetidae</taxon>
        <taxon>Hypocreales</taxon>
        <taxon>Stachybotryaceae</taxon>
        <taxon>Stachybotrys</taxon>
    </lineage>
</organism>
<dbReference type="InParanoid" id="A0A084QWV6"/>
<dbReference type="EMBL" id="KL659876">
    <property type="protein sequence ID" value="KFA68441.1"/>
    <property type="molecule type" value="Genomic_DNA"/>
</dbReference>